<gene>
    <name evidence="2" type="ORF">UFOVP652_32</name>
    <name evidence="3" type="ORF">UFOVP734_7</name>
</gene>
<proteinExistence type="predicted"/>
<organism evidence="3">
    <name type="scientific">uncultured Caudovirales phage</name>
    <dbReference type="NCBI Taxonomy" id="2100421"/>
    <lineage>
        <taxon>Viruses</taxon>
        <taxon>Duplodnaviria</taxon>
        <taxon>Heunggongvirae</taxon>
        <taxon>Uroviricota</taxon>
        <taxon>Caudoviricetes</taxon>
        <taxon>Peduoviridae</taxon>
        <taxon>Maltschvirus</taxon>
        <taxon>Maltschvirus maltsch</taxon>
    </lineage>
</organism>
<reference evidence="3" key="1">
    <citation type="submission" date="2020-05" db="EMBL/GenBank/DDBJ databases">
        <authorList>
            <person name="Chiriac C."/>
            <person name="Salcher M."/>
            <person name="Ghai R."/>
            <person name="Kavagutti S V."/>
        </authorList>
    </citation>
    <scope>NUCLEOTIDE SEQUENCE</scope>
</reference>
<dbReference type="EMBL" id="LR796617">
    <property type="protein sequence ID" value="CAB4154798.1"/>
    <property type="molecule type" value="Genomic_DNA"/>
</dbReference>
<evidence type="ECO:0000256" key="1">
    <source>
        <dbReference type="SAM" id="MobiDB-lite"/>
    </source>
</evidence>
<feature type="region of interest" description="Disordered" evidence="1">
    <location>
        <begin position="167"/>
        <end position="186"/>
    </location>
</feature>
<sequence length="223" mass="25298">MNPLIQEMASLEPEEAVKYQWFDMTPVYKAEQIIDGSILEQPLPFPFTALVCAYEDKKALLLTNRVGAVTAVVGWQLGKTSYRPTTPFTYTVDEGGVKCRHLDGTHFDYRTSPVIGAIAFIARFLESMDMQPVVGYIPAKRANWEKKIRQGKAPTYDWATVVIEPRKPRSEDQGGTHASPRWHERRGHWRTLKSGKQVWVKNCAVGDKSKGAVFHDYQIKGTR</sequence>
<dbReference type="EMBL" id="LR798328">
    <property type="protein sequence ID" value="CAB5223823.1"/>
    <property type="molecule type" value="Genomic_DNA"/>
</dbReference>
<name>A0A6J7X641_9CAUD</name>
<protein>
    <submittedName>
        <fullName evidence="3">Uncharacterized protein</fullName>
    </submittedName>
</protein>
<accession>A0A6J7X641</accession>
<evidence type="ECO:0000313" key="3">
    <source>
        <dbReference type="EMBL" id="CAB5223823.1"/>
    </source>
</evidence>
<evidence type="ECO:0000313" key="2">
    <source>
        <dbReference type="EMBL" id="CAB4154798.1"/>
    </source>
</evidence>